<dbReference type="SUPFAM" id="SSF52172">
    <property type="entry name" value="CheY-like"/>
    <property type="match status" value="1"/>
</dbReference>
<sequence length="220" mass="23112">MSGKGKILVVDDDRLVLATVTHGLSRAGYEVIDADNGDDAILLAREHRPDLALLDIRMEGKSGFDVAAYLREYLGTPFMFLSAFADDDTVNQVKALGAVAYLVKPLDIAQIVPTVEAALSSVRAQPRVRPVAGERLAPQPAAMPAAAGTSVPAFAPSPAGNPLADAVPIAVGVLMHRYSLPRAEALERLQRLATADGRTLSQQATALLDAVELLARPAAG</sequence>
<keyword evidence="5" id="KW-1185">Reference proteome</keyword>
<dbReference type="PROSITE" id="PS50110">
    <property type="entry name" value="RESPONSE_REGULATORY"/>
    <property type="match status" value="1"/>
</dbReference>
<dbReference type="RefSeq" id="WP_210811394.1">
    <property type="nucleotide sequence ID" value="NZ_JAGQDG010000009.1"/>
</dbReference>
<dbReference type="InterPro" id="IPR011006">
    <property type="entry name" value="CheY-like_superfamily"/>
</dbReference>
<proteinExistence type="predicted"/>
<accession>A0ABS5E2V0</accession>
<evidence type="ECO:0000313" key="5">
    <source>
        <dbReference type="Proteomes" id="UP000672097"/>
    </source>
</evidence>
<dbReference type="Gene3D" id="3.40.50.2300">
    <property type="match status" value="1"/>
</dbReference>
<evidence type="ECO:0000313" key="4">
    <source>
        <dbReference type="EMBL" id="MBQ0937737.1"/>
    </source>
</evidence>
<gene>
    <name evidence="4" type="ORF">KAK11_20600</name>
</gene>
<dbReference type="InterPro" id="IPR005561">
    <property type="entry name" value="ANTAR"/>
</dbReference>
<dbReference type="InterPro" id="IPR050595">
    <property type="entry name" value="Bact_response_regulator"/>
</dbReference>
<dbReference type="InterPro" id="IPR001789">
    <property type="entry name" value="Sig_transdc_resp-reg_receiver"/>
</dbReference>
<dbReference type="Proteomes" id="UP000672097">
    <property type="component" value="Unassembled WGS sequence"/>
</dbReference>
<dbReference type="PIRSF" id="PIRSF036382">
    <property type="entry name" value="RR_antiterm"/>
    <property type="match status" value="1"/>
</dbReference>
<dbReference type="InterPro" id="IPR036388">
    <property type="entry name" value="WH-like_DNA-bd_sf"/>
</dbReference>
<dbReference type="EMBL" id="JAGQDG010000009">
    <property type="protein sequence ID" value="MBQ0937737.1"/>
    <property type="molecule type" value="Genomic_DNA"/>
</dbReference>
<name>A0ABS5E2V0_9BURK</name>
<dbReference type="PANTHER" id="PTHR44591:SF3">
    <property type="entry name" value="RESPONSE REGULATORY DOMAIN-CONTAINING PROTEIN"/>
    <property type="match status" value="1"/>
</dbReference>
<dbReference type="InterPro" id="IPR008327">
    <property type="entry name" value="Sig_transdc_resp-reg_antiterm"/>
</dbReference>
<organism evidence="4 5">
    <name type="scientific">Ideonella paludis</name>
    <dbReference type="NCBI Taxonomy" id="1233411"/>
    <lineage>
        <taxon>Bacteria</taxon>
        <taxon>Pseudomonadati</taxon>
        <taxon>Pseudomonadota</taxon>
        <taxon>Betaproteobacteria</taxon>
        <taxon>Burkholderiales</taxon>
        <taxon>Sphaerotilaceae</taxon>
        <taxon>Ideonella</taxon>
    </lineage>
</organism>
<evidence type="ECO:0000256" key="1">
    <source>
        <dbReference type="ARBA" id="ARBA00022553"/>
    </source>
</evidence>
<evidence type="ECO:0000259" key="3">
    <source>
        <dbReference type="PROSITE" id="PS50110"/>
    </source>
</evidence>
<dbReference type="SMART" id="SM00448">
    <property type="entry name" value="REC"/>
    <property type="match status" value="1"/>
</dbReference>
<dbReference type="PANTHER" id="PTHR44591">
    <property type="entry name" value="STRESS RESPONSE REGULATOR PROTEIN 1"/>
    <property type="match status" value="1"/>
</dbReference>
<feature type="modified residue" description="4-aspartylphosphate" evidence="2">
    <location>
        <position position="55"/>
    </location>
</feature>
<dbReference type="Gene3D" id="1.10.10.10">
    <property type="entry name" value="Winged helix-like DNA-binding domain superfamily/Winged helix DNA-binding domain"/>
    <property type="match status" value="1"/>
</dbReference>
<keyword evidence="1 2" id="KW-0597">Phosphoprotein</keyword>
<dbReference type="Pfam" id="PF00072">
    <property type="entry name" value="Response_reg"/>
    <property type="match status" value="1"/>
</dbReference>
<evidence type="ECO:0000256" key="2">
    <source>
        <dbReference type="PROSITE-ProRule" id="PRU00169"/>
    </source>
</evidence>
<reference evidence="4 5" key="1">
    <citation type="submission" date="2021-04" db="EMBL/GenBank/DDBJ databases">
        <title>The genome sequence of type strain Ideonella paludis KCTC 32238.</title>
        <authorList>
            <person name="Liu Y."/>
        </authorList>
    </citation>
    <scope>NUCLEOTIDE SEQUENCE [LARGE SCALE GENOMIC DNA]</scope>
    <source>
        <strain evidence="4 5">KCTC 32238</strain>
    </source>
</reference>
<comment type="caution">
    <text evidence="4">The sequence shown here is derived from an EMBL/GenBank/DDBJ whole genome shotgun (WGS) entry which is preliminary data.</text>
</comment>
<dbReference type="Pfam" id="PF03861">
    <property type="entry name" value="ANTAR"/>
    <property type="match status" value="1"/>
</dbReference>
<feature type="domain" description="Response regulatory" evidence="3">
    <location>
        <begin position="6"/>
        <end position="119"/>
    </location>
</feature>
<protein>
    <submittedName>
        <fullName evidence="4">Response regulator</fullName>
    </submittedName>
</protein>